<keyword evidence="2" id="KW-0812">Transmembrane</keyword>
<feature type="compositionally biased region" description="Low complexity" evidence="3">
    <location>
        <begin position="551"/>
        <end position="565"/>
    </location>
</feature>
<dbReference type="Gene3D" id="2.20.200.10">
    <property type="entry name" value="Outer membrane efflux proteins (OEP)"/>
    <property type="match status" value="1"/>
</dbReference>
<dbReference type="Pfam" id="PF02321">
    <property type="entry name" value="OEP"/>
    <property type="match status" value="2"/>
</dbReference>
<protein>
    <submittedName>
        <fullName evidence="4">RND transporter</fullName>
    </submittedName>
</protein>
<feature type="compositionally biased region" description="Low complexity" evidence="3">
    <location>
        <begin position="621"/>
        <end position="638"/>
    </location>
</feature>
<comment type="subcellular location">
    <subcellularLocation>
        <location evidence="2">Cell membrane</location>
        <topology evidence="2">Lipid-anchor</topology>
    </subcellularLocation>
</comment>
<evidence type="ECO:0000256" key="1">
    <source>
        <dbReference type="ARBA" id="ARBA00007613"/>
    </source>
</evidence>
<feature type="region of interest" description="Disordered" evidence="3">
    <location>
        <begin position="551"/>
        <end position="638"/>
    </location>
</feature>
<dbReference type="PROSITE" id="PS51257">
    <property type="entry name" value="PROKAR_LIPOPROTEIN"/>
    <property type="match status" value="1"/>
</dbReference>
<comment type="caution">
    <text evidence="4">The sequence shown here is derived from an EMBL/GenBank/DDBJ whole genome shotgun (WGS) entry which is preliminary data.</text>
</comment>
<dbReference type="Proteomes" id="UP000234341">
    <property type="component" value="Unassembled WGS sequence"/>
</dbReference>
<feature type="region of interest" description="Disordered" evidence="3">
    <location>
        <begin position="506"/>
        <end position="531"/>
    </location>
</feature>
<dbReference type="EMBL" id="PJRP01000016">
    <property type="protein sequence ID" value="PLP97697.1"/>
    <property type="molecule type" value="Genomic_DNA"/>
</dbReference>
<keyword evidence="2" id="KW-0732">Signal</keyword>
<feature type="signal peptide" evidence="2">
    <location>
        <begin position="1"/>
        <end position="29"/>
    </location>
</feature>
<dbReference type="OrthoDB" id="9770517at2"/>
<evidence type="ECO:0000256" key="3">
    <source>
        <dbReference type="SAM" id="MobiDB-lite"/>
    </source>
</evidence>
<comment type="similarity">
    <text evidence="1 2">Belongs to the outer membrane factor (OMF) (TC 1.B.17) family.</text>
</comment>
<dbReference type="GO" id="GO:0015562">
    <property type="term" value="F:efflux transmembrane transporter activity"/>
    <property type="evidence" value="ECO:0007669"/>
    <property type="project" value="InterPro"/>
</dbReference>
<keyword evidence="2" id="KW-0564">Palmitate</keyword>
<sequence length="638" mass="67542">MKTITMRLSPARLPSLRWSAGVLLPLALAACTLEPKYERPDSPVPNAWPDGAAYQTTQGANGVPQSQVQAVNLGWQDFFTDARLRRLIELGLANNRDLRVATLSMDEARAYYRIRRAAQFPAVDANLGFSSTRLTGDLRPPGQDPVINAWGAGVGFSSFELDVFGRIRSLKHEALEQYLSIEEVRRSTHISLVGEIANAYLTWQADQQLLKLSQDTLKIQEDASEMVRKSKAAGGMAAIDQHRTQTQVETARVDVEQFTRQVAQDENALSLLIGGPIPTDLPAAQPFGDNSFVAELPAGLPSQLLEQRPDIMAAEHRLKAANANIGAARAAFFPRISLTAGIGLASTTLAGLFTGGAAWAVAPQITLPIFNAGANQANLDASKVRKDINVAQYERTIQGAFREVADGLAARGTYDRQTAAQQSLQKELAETRRLSEMRFKNGVDDYFPVFDAQRQQYEAQKKLVTIQLARLTSRAQLYKALGGGWSQQTVTDQAPVAGKPAPVRAVAPQAARPAQTTPAAPTAPAAPVSTSAVPSTASTLVAPARAPQAAAPAPAPAAPAARVAPAPQPAPVPATAAVQSRPAQPPATPVAQAAPAPQPQPQRKTPDPDIPADLRAAPDVTATPTSPGPAAALAGSGS</sequence>
<dbReference type="PANTHER" id="PTHR30203:SF32">
    <property type="entry name" value="CATION EFFLUX SYSTEM PROTEIN CUSC"/>
    <property type="match status" value="1"/>
</dbReference>
<dbReference type="AlphaFoldDB" id="A0A2N5C688"/>
<dbReference type="SUPFAM" id="SSF56954">
    <property type="entry name" value="Outer membrane efflux proteins (OEP)"/>
    <property type="match status" value="1"/>
</dbReference>
<evidence type="ECO:0000313" key="5">
    <source>
        <dbReference type="Proteomes" id="UP000234341"/>
    </source>
</evidence>
<proteinExistence type="inferred from homology"/>
<evidence type="ECO:0000313" key="4">
    <source>
        <dbReference type="EMBL" id="PLP97697.1"/>
    </source>
</evidence>
<evidence type="ECO:0000256" key="2">
    <source>
        <dbReference type="RuleBase" id="RU362097"/>
    </source>
</evidence>
<keyword evidence="2" id="KW-1134">Transmembrane beta strand</keyword>
<dbReference type="InterPro" id="IPR003423">
    <property type="entry name" value="OMP_efflux"/>
</dbReference>
<feature type="chain" id="PRO_5014490180" evidence="2">
    <location>
        <begin position="30"/>
        <end position="638"/>
    </location>
</feature>
<reference evidence="4 5" key="1">
    <citation type="submission" date="2017-12" db="EMBL/GenBank/DDBJ databases">
        <title>Genome sequence of the active heterotrophic nitrifier-denitrifier, Cupriavidus pauculus UM1.</title>
        <authorList>
            <person name="Putonti C."/>
            <person name="Castignetti D."/>
        </authorList>
    </citation>
    <scope>NUCLEOTIDE SEQUENCE [LARGE SCALE GENOMIC DNA]</scope>
    <source>
        <strain evidence="4 5">UM1</strain>
    </source>
</reference>
<gene>
    <name evidence="4" type="ORF">CYJ10_26495</name>
</gene>
<dbReference type="RefSeq" id="WP_101684411.1">
    <property type="nucleotide sequence ID" value="NZ_PJRP01000016.1"/>
</dbReference>
<accession>A0A2N5C688</accession>
<keyword evidence="2" id="KW-0472">Membrane</keyword>
<dbReference type="GO" id="GO:0005886">
    <property type="term" value="C:plasma membrane"/>
    <property type="evidence" value="ECO:0007669"/>
    <property type="project" value="UniProtKB-SubCell"/>
</dbReference>
<name>A0A2N5C688_9BURK</name>
<dbReference type="NCBIfam" id="TIGR01845">
    <property type="entry name" value="outer_NodT"/>
    <property type="match status" value="1"/>
</dbReference>
<dbReference type="Gene3D" id="1.20.1600.10">
    <property type="entry name" value="Outer membrane efflux proteins (OEP)"/>
    <property type="match status" value="1"/>
</dbReference>
<keyword evidence="2" id="KW-0449">Lipoprotein</keyword>
<organism evidence="4 5">
    <name type="scientific">Cupriavidus pauculus</name>
    <dbReference type="NCBI Taxonomy" id="82633"/>
    <lineage>
        <taxon>Bacteria</taxon>
        <taxon>Pseudomonadati</taxon>
        <taxon>Pseudomonadota</taxon>
        <taxon>Betaproteobacteria</taxon>
        <taxon>Burkholderiales</taxon>
        <taxon>Burkholderiaceae</taxon>
        <taxon>Cupriavidus</taxon>
    </lineage>
</organism>
<dbReference type="InterPro" id="IPR010131">
    <property type="entry name" value="MdtP/NodT-like"/>
</dbReference>
<dbReference type="PANTHER" id="PTHR30203">
    <property type="entry name" value="OUTER MEMBRANE CATION EFFLUX PROTEIN"/>
    <property type="match status" value="1"/>
</dbReference>